<keyword evidence="3" id="KW-0067">ATP-binding</keyword>
<dbReference type="PROSITE" id="PS50893">
    <property type="entry name" value="ABC_TRANSPORTER_2"/>
    <property type="match status" value="1"/>
</dbReference>
<proteinExistence type="predicted"/>
<dbReference type="InterPro" id="IPR017871">
    <property type="entry name" value="ABC_transporter-like_CS"/>
</dbReference>
<protein>
    <submittedName>
        <fullName evidence="5">ABC transporter</fullName>
    </submittedName>
</protein>
<sequence>MTGEETTTRMASAPAIQRLRHALDDVLGTGDPAVTRLRRAHASIAFIDDASGERVGLDLDGTTAVTDGRDADIVITLDPDDLARMARGEINLPLAVCAGEVKTSGPVRQYLRVDVILRTLLADRAAQQGDGDGIARPAAAFPAGGADPDLLAIQTRAMHKSFGQNSVLRGIDIAIPEGVISIILGPSGTGKSVLLEHVIGLQQPDAGEVLIRGSSLGSMRRDDLLLLRRGIGVMFQDGALYSSMNIYDNVAFPLRQHTDLTEIEIKEVVDEHLASVGLSGAAGKMPGELSGGMKKRAGLARGMVLSPGILLVDEPDSGLDPVRTALLGELLVEQHARYGGTMVVVTHNVPLARLIADHISLVWQGTVLEDGPAERVFASETPFVRQFLAGNTVGPLGMDA</sequence>
<dbReference type="KEGG" id="parq:DSM112329_00337"/>
<name>A0AAU7APM2_9ACTN</name>
<dbReference type="InterPro" id="IPR003439">
    <property type="entry name" value="ABC_transporter-like_ATP-bd"/>
</dbReference>
<dbReference type="PANTHER" id="PTHR43023">
    <property type="entry name" value="PROTEIN TRIGALACTOSYLDIACYLGLYCEROL 3, CHLOROPLASTIC"/>
    <property type="match status" value="1"/>
</dbReference>
<evidence type="ECO:0000256" key="1">
    <source>
        <dbReference type="ARBA" id="ARBA00022448"/>
    </source>
</evidence>
<dbReference type="EMBL" id="CP114014">
    <property type="protein sequence ID" value="XAY03518.1"/>
    <property type="molecule type" value="Genomic_DNA"/>
</dbReference>
<gene>
    <name evidence="5" type="ORF">DSM112329_00337</name>
</gene>
<dbReference type="GO" id="GO:0005524">
    <property type="term" value="F:ATP binding"/>
    <property type="evidence" value="ECO:0007669"/>
    <property type="project" value="UniProtKB-KW"/>
</dbReference>
<dbReference type="PANTHER" id="PTHR43023:SF6">
    <property type="entry name" value="INTERMEMBRANE PHOSPHOLIPID TRANSPORT SYSTEM ATP-BINDING PROTEIN MLAF"/>
    <property type="match status" value="1"/>
</dbReference>
<dbReference type="Gene3D" id="3.30.1050.10">
    <property type="entry name" value="SCP2 sterol-binding domain"/>
    <property type="match status" value="1"/>
</dbReference>
<evidence type="ECO:0000313" key="5">
    <source>
        <dbReference type="EMBL" id="XAY03518.1"/>
    </source>
</evidence>
<evidence type="ECO:0000256" key="3">
    <source>
        <dbReference type="ARBA" id="ARBA00022840"/>
    </source>
</evidence>
<dbReference type="RefSeq" id="WP_354700074.1">
    <property type="nucleotide sequence ID" value="NZ_CP114014.1"/>
</dbReference>
<dbReference type="Pfam" id="PF00005">
    <property type="entry name" value="ABC_tran"/>
    <property type="match status" value="1"/>
</dbReference>
<evidence type="ECO:0000259" key="4">
    <source>
        <dbReference type="PROSITE" id="PS50893"/>
    </source>
</evidence>
<organism evidence="5">
    <name type="scientific">Paraconexibacter sp. AEG42_29</name>
    <dbReference type="NCBI Taxonomy" id="2997339"/>
    <lineage>
        <taxon>Bacteria</taxon>
        <taxon>Bacillati</taxon>
        <taxon>Actinomycetota</taxon>
        <taxon>Thermoleophilia</taxon>
        <taxon>Solirubrobacterales</taxon>
        <taxon>Paraconexibacteraceae</taxon>
        <taxon>Paraconexibacter</taxon>
    </lineage>
</organism>
<dbReference type="SUPFAM" id="SSF55718">
    <property type="entry name" value="SCP-like"/>
    <property type="match status" value="1"/>
</dbReference>
<dbReference type="InterPro" id="IPR027417">
    <property type="entry name" value="P-loop_NTPase"/>
</dbReference>
<evidence type="ECO:0000256" key="2">
    <source>
        <dbReference type="ARBA" id="ARBA00022741"/>
    </source>
</evidence>
<reference evidence="5" key="1">
    <citation type="submission" date="2022-12" db="EMBL/GenBank/DDBJ databases">
        <title>Paraconexibacter alkalitolerans sp. nov. and Baekduia alba sp. nov., isolated from soil and emended description of the genera Paraconexibacter (Chun et al., 2020) and Baekduia (An et al., 2020).</title>
        <authorList>
            <person name="Vieira S."/>
            <person name="Huber K.J."/>
            <person name="Geppert A."/>
            <person name="Wolf J."/>
            <person name="Neumann-Schaal M."/>
            <person name="Muesken M."/>
            <person name="Overmann J."/>
        </authorList>
    </citation>
    <scope>NUCLEOTIDE SEQUENCE</scope>
    <source>
        <strain evidence="5">AEG42_29</strain>
    </source>
</reference>
<feature type="domain" description="ABC transporter" evidence="4">
    <location>
        <begin position="153"/>
        <end position="389"/>
    </location>
</feature>
<accession>A0AAU7APM2</accession>
<dbReference type="Gene3D" id="3.40.50.300">
    <property type="entry name" value="P-loop containing nucleotide triphosphate hydrolases"/>
    <property type="match status" value="1"/>
</dbReference>
<dbReference type="SUPFAM" id="SSF52540">
    <property type="entry name" value="P-loop containing nucleoside triphosphate hydrolases"/>
    <property type="match status" value="1"/>
</dbReference>
<dbReference type="InterPro" id="IPR036527">
    <property type="entry name" value="SCP2_sterol-bd_dom_sf"/>
</dbReference>
<dbReference type="PROSITE" id="PS00211">
    <property type="entry name" value="ABC_TRANSPORTER_1"/>
    <property type="match status" value="1"/>
</dbReference>
<dbReference type="AlphaFoldDB" id="A0AAU7APM2"/>
<dbReference type="InterPro" id="IPR003593">
    <property type="entry name" value="AAA+_ATPase"/>
</dbReference>
<dbReference type="SMART" id="SM00382">
    <property type="entry name" value="AAA"/>
    <property type="match status" value="1"/>
</dbReference>
<keyword evidence="1" id="KW-0813">Transport</keyword>
<keyword evidence="2" id="KW-0547">Nucleotide-binding</keyword>
<dbReference type="GO" id="GO:0016887">
    <property type="term" value="F:ATP hydrolysis activity"/>
    <property type="evidence" value="ECO:0007669"/>
    <property type="project" value="InterPro"/>
</dbReference>